<evidence type="ECO:0000259" key="1">
    <source>
        <dbReference type="Pfam" id="PF13358"/>
    </source>
</evidence>
<dbReference type="AlphaFoldDB" id="A0A0C9TEE8"/>
<dbReference type="OrthoDB" id="2266637at2759"/>
<dbReference type="Proteomes" id="UP000053647">
    <property type="component" value="Unassembled WGS sequence"/>
</dbReference>
<accession>A0A0C9TEE8</accession>
<evidence type="ECO:0000313" key="3">
    <source>
        <dbReference type="Proteomes" id="UP000053647"/>
    </source>
</evidence>
<name>A0A0C9TEE8_PAXIN</name>
<dbReference type="Gene3D" id="3.30.420.10">
    <property type="entry name" value="Ribonuclease H-like superfamily/Ribonuclease H"/>
    <property type="match status" value="1"/>
</dbReference>
<keyword evidence="3" id="KW-1185">Reference proteome</keyword>
<dbReference type="EMBL" id="KN819476">
    <property type="protein sequence ID" value="KIJ09323.1"/>
    <property type="molecule type" value="Genomic_DNA"/>
</dbReference>
<organism evidence="2 3">
    <name type="scientific">Paxillus involutus ATCC 200175</name>
    <dbReference type="NCBI Taxonomy" id="664439"/>
    <lineage>
        <taxon>Eukaryota</taxon>
        <taxon>Fungi</taxon>
        <taxon>Dikarya</taxon>
        <taxon>Basidiomycota</taxon>
        <taxon>Agaricomycotina</taxon>
        <taxon>Agaricomycetes</taxon>
        <taxon>Agaricomycetidae</taxon>
        <taxon>Boletales</taxon>
        <taxon>Paxilineae</taxon>
        <taxon>Paxillaceae</taxon>
        <taxon>Paxillus</taxon>
    </lineage>
</organism>
<reference evidence="3" key="2">
    <citation type="submission" date="2015-01" db="EMBL/GenBank/DDBJ databases">
        <title>Evolutionary Origins and Diversification of the Mycorrhizal Mutualists.</title>
        <authorList>
            <consortium name="DOE Joint Genome Institute"/>
            <consortium name="Mycorrhizal Genomics Consortium"/>
            <person name="Kohler A."/>
            <person name="Kuo A."/>
            <person name="Nagy L.G."/>
            <person name="Floudas D."/>
            <person name="Copeland A."/>
            <person name="Barry K.W."/>
            <person name="Cichocki N."/>
            <person name="Veneault-Fourrey C."/>
            <person name="LaButti K."/>
            <person name="Lindquist E.A."/>
            <person name="Lipzen A."/>
            <person name="Lundell T."/>
            <person name="Morin E."/>
            <person name="Murat C."/>
            <person name="Riley R."/>
            <person name="Ohm R."/>
            <person name="Sun H."/>
            <person name="Tunlid A."/>
            <person name="Henrissat B."/>
            <person name="Grigoriev I.V."/>
            <person name="Hibbett D.S."/>
            <person name="Martin F."/>
        </authorList>
    </citation>
    <scope>NUCLEOTIDE SEQUENCE [LARGE SCALE GENOMIC DNA]</scope>
    <source>
        <strain evidence="3">ATCC 200175</strain>
    </source>
</reference>
<sequence length="71" mass="8206">MTLQRGLIVFLPPYSPDLNPIEEAFLKIKAWIHRNSDVFAADDGMFYDMYEALFVVTAEDAQGYIRHSGYF</sequence>
<evidence type="ECO:0000313" key="2">
    <source>
        <dbReference type="EMBL" id="KIJ09323.1"/>
    </source>
</evidence>
<dbReference type="Pfam" id="PF13358">
    <property type="entry name" value="DDE_3"/>
    <property type="match status" value="1"/>
</dbReference>
<dbReference type="InterPro" id="IPR036397">
    <property type="entry name" value="RNaseH_sf"/>
</dbReference>
<dbReference type="HOGENOM" id="CLU_056788_12_1_1"/>
<dbReference type="GO" id="GO:0003676">
    <property type="term" value="F:nucleic acid binding"/>
    <property type="evidence" value="ECO:0007669"/>
    <property type="project" value="InterPro"/>
</dbReference>
<feature type="domain" description="Tc1-like transposase DDE" evidence="1">
    <location>
        <begin position="7"/>
        <end position="36"/>
    </location>
</feature>
<protein>
    <recommendedName>
        <fullName evidence="1">Tc1-like transposase DDE domain-containing protein</fullName>
    </recommendedName>
</protein>
<gene>
    <name evidence="2" type="ORF">PAXINDRAFT_17587</name>
</gene>
<dbReference type="InterPro" id="IPR038717">
    <property type="entry name" value="Tc1-like_DDE_dom"/>
</dbReference>
<proteinExistence type="predicted"/>
<reference evidence="2 3" key="1">
    <citation type="submission" date="2014-06" db="EMBL/GenBank/DDBJ databases">
        <authorList>
            <consortium name="DOE Joint Genome Institute"/>
            <person name="Kuo A."/>
            <person name="Kohler A."/>
            <person name="Nagy L.G."/>
            <person name="Floudas D."/>
            <person name="Copeland A."/>
            <person name="Barry K.W."/>
            <person name="Cichocki N."/>
            <person name="Veneault-Fourrey C."/>
            <person name="LaButti K."/>
            <person name="Lindquist E.A."/>
            <person name="Lipzen A."/>
            <person name="Lundell T."/>
            <person name="Morin E."/>
            <person name="Murat C."/>
            <person name="Sun H."/>
            <person name="Tunlid A."/>
            <person name="Henrissat B."/>
            <person name="Grigoriev I.V."/>
            <person name="Hibbett D.S."/>
            <person name="Martin F."/>
            <person name="Nordberg H.P."/>
            <person name="Cantor M.N."/>
            <person name="Hua S.X."/>
        </authorList>
    </citation>
    <scope>NUCLEOTIDE SEQUENCE [LARGE SCALE GENOMIC DNA]</scope>
    <source>
        <strain evidence="2 3">ATCC 200175</strain>
    </source>
</reference>